<name>A0A4Q9PFV5_9APHY</name>
<accession>A0A4Q9PFV5</accession>
<dbReference type="Proteomes" id="UP000292082">
    <property type="component" value="Unassembled WGS sequence"/>
</dbReference>
<dbReference type="AlphaFoldDB" id="A0A4Q9PFV5"/>
<evidence type="ECO:0000313" key="2">
    <source>
        <dbReference type="Proteomes" id="UP000292082"/>
    </source>
</evidence>
<evidence type="ECO:0000313" key="1">
    <source>
        <dbReference type="EMBL" id="TBU53125.1"/>
    </source>
</evidence>
<dbReference type="CDD" id="cd00303">
    <property type="entry name" value="retropepsin_like"/>
    <property type="match status" value="1"/>
</dbReference>
<sequence>MIPKSAPGIGNGNITPSVINAWEHGCLQFFRDRNIGDHDKVFKACMYTTHDIIRDWYRTDNCRFDGMDFDEFLAELRENHLPSNWDVDIKTQIMNARQRENQTFADFVLGLEVLNTQLRASPSRFSLEGLRLVVETRVCDSLRPLIQSDEIRTIPLEQYVRWKSACNRADDQRRRQVDVIMQILTANQSAGSRRANATPPGAPNKASLPQLTAAERQILTANKGCFKCRRLNVVSPTHMSGNCPNGAPDGATYVPLTTKYPHLAGQGQGTKENVRPKRAIAGVTEESDDVETPTIASVAAVGLSPLANTTGILGTGSDSDESCVPPLFAPQTFLRARLVPDPDAPVFDMLIDGGAGPVLVRRDVAESMGVPFRRLPTAQRLGNAWGKASEGIRSEEWVKLKVLLPDFSWSSRVSRAIIVDDLCAPVILGKAWLESNSIVEDHAAHSLLDKSSGRDLLAPAPPAPEPPSTAHARPRRLTADSTSPNSTASTIFAVRNHVERLALLESLERDNLAMKTAFSDRFPADIPHIDHLPSDVHHRFVLKDANLVIARRQYDCPKKYREVWK</sequence>
<keyword evidence="2" id="KW-1185">Reference proteome</keyword>
<feature type="non-terminal residue" evidence="1">
    <location>
        <position position="565"/>
    </location>
</feature>
<organism evidence="1 2">
    <name type="scientific">Dichomitus squalens</name>
    <dbReference type="NCBI Taxonomy" id="114155"/>
    <lineage>
        <taxon>Eukaryota</taxon>
        <taxon>Fungi</taxon>
        <taxon>Dikarya</taxon>
        <taxon>Basidiomycota</taxon>
        <taxon>Agaricomycotina</taxon>
        <taxon>Agaricomycetes</taxon>
        <taxon>Polyporales</taxon>
        <taxon>Polyporaceae</taxon>
        <taxon>Dichomitus</taxon>
    </lineage>
</organism>
<dbReference type="EMBL" id="ML145224">
    <property type="protein sequence ID" value="TBU53125.1"/>
    <property type="molecule type" value="Genomic_DNA"/>
</dbReference>
<reference evidence="1 2" key="1">
    <citation type="submission" date="2019-01" db="EMBL/GenBank/DDBJ databases">
        <title>Draft genome sequences of three monokaryotic isolates of the white-rot basidiomycete fungus Dichomitus squalens.</title>
        <authorList>
            <consortium name="DOE Joint Genome Institute"/>
            <person name="Lopez S.C."/>
            <person name="Andreopoulos B."/>
            <person name="Pangilinan J."/>
            <person name="Lipzen A."/>
            <person name="Riley R."/>
            <person name="Ahrendt S."/>
            <person name="Ng V."/>
            <person name="Barry K."/>
            <person name="Daum C."/>
            <person name="Grigoriev I.V."/>
            <person name="Hilden K.S."/>
            <person name="Makela M.R."/>
            <person name="de Vries R.P."/>
        </authorList>
    </citation>
    <scope>NUCLEOTIDE SEQUENCE [LARGE SCALE GENOMIC DNA]</scope>
    <source>
        <strain evidence="1 2">CBS 464.89</strain>
    </source>
</reference>
<proteinExistence type="predicted"/>
<gene>
    <name evidence="1" type="ORF">BD310DRAFT_830760</name>
</gene>
<protein>
    <submittedName>
        <fullName evidence="1">Uncharacterized protein</fullName>
    </submittedName>
</protein>